<evidence type="ECO:0000256" key="1">
    <source>
        <dbReference type="SAM" id="Phobius"/>
    </source>
</evidence>
<protein>
    <submittedName>
        <fullName evidence="2">Uncharacterized protein</fullName>
    </submittedName>
</protein>
<sequence>MLTIGARAGAASRSRRIFPIGATTTARAGRVVVTIGAALLLGSRVVARLFRAARIRVLAFLALRLPGVLAAALRLPAMLAAARRRARALAAAAIGMGRKRRQRAQRQRHKQCRKKSLHELLLPLWGLTFPIGRRRIRVKASATFIRT</sequence>
<evidence type="ECO:0000313" key="3">
    <source>
        <dbReference type="Proteomes" id="UP000179344"/>
    </source>
</evidence>
<name>A0A1F6TAJ3_9PROT</name>
<evidence type="ECO:0000313" key="2">
    <source>
        <dbReference type="EMBL" id="OGI42144.1"/>
    </source>
</evidence>
<organism evidence="2 3">
    <name type="scientific">Candidatus Muproteobacteria bacterium RBG_16_65_31</name>
    <dbReference type="NCBI Taxonomy" id="1817759"/>
    <lineage>
        <taxon>Bacteria</taxon>
        <taxon>Pseudomonadati</taxon>
        <taxon>Pseudomonadota</taxon>
        <taxon>Candidatus Muproteobacteria</taxon>
    </lineage>
</organism>
<keyword evidence="1" id="KW-0812">Transmembrane</keyword>
<accession>A0A1F6TAJ3</accession>
<dbReference type="EMBL" id="MFST01000159">
    <property type="protein sequence ID" value="OGI42144.1"/>
    <property type="molecule type" value="Genomic_DNA"/>
</dbReference>
<feature type="transmembrane region" description="Helical" evidence="1">
    <location>
        <begin position="57"/>
        <end position="77"/>
    </location>
</feature>
<gene>
    <name evidence="2" type="ORF">A2V92_06895</name>
</gene>
<keyword evidence="1" id="KW-1133">Transmembrane helix</keyword>
<proteinExistence type="predicted"/>
<keyword evidence="1" id="KW-0472">Membrane</keyword>
<dbReference type="Proteomes" id="UP000179344">
    <property type="component" value="Unassembled WGS sequence"/>
</dbReference>
<reference evidence="2 3" key="1">
    <citation type="journal article" date="2016" name="Nat. Commun.">
        <title>Thousands of microbial genomes shed light on interconnected biogeochemical processes in an aquifer system.</title>
        <authorList>
            <person name="Anantharaman K."/>
            <person name="Brown C.T."/>
            <person name="Hug L.A."/>
            <person name="Sharon I."/>
            <person name="Castelle C.J."/>
            <person name="Probst A.J."/>
            <person name="Thomas B.C."/>
            <person name="Singh A."/>
            <person name="Wilkins M.J."/>
            <person name="Karaoz U."/>
            <person name="Brodie E.L."/>
            <person name="Williams K.H."/>
            <person name="Hubbard S.S."/>
            <person name="Banfield J.F."/>
        </authorList>
    </citation>
    <scope>NUCLEOTIDE SEQUENCE [LARGE SCALE GENOMIC DNA]</scope>
</reference>
<dbReference type="AlphaFoldDB" id="A0A1F6TAJ3"/>
<comment type="caution">
    <text evidence="2">The sequence shown here is derived from an EMBL/GenBank/DDBJ whole genome shotgun (WGS) entry which is preliminary data.</text>
</comment>